<dbReference type="PANTHER" id="PTHR21666:SF270">
    <property type="entry name" value="MUREIN HYDROLASE ACTIVATOR ENVC"/>
    <property type="match status" value="1"/>
</dbReference>
<evidence type="ECO:0000259" key="3">
    <source>
        <dbReference type="Pfam" id="PF01551"/>
    </source>
</evidence>
<dbReference type="Gene3D" id="2.70.70.10">
    <property type="entry name" value="Glucose Permease (Domain IIA)"/>
    <property type="match status" value="1"/>
</dbReference>
<dbReference type="GO" id="GO:0004222">
    <property type="term" value="F:metalloendopeptidase activity"/>
    <property type="evidence" value="ECO:0007669"/>
    <property type="project" value="TreeGrafter"/>
</dbReference>
<dbReference type="CDD" id="cd12797">
    <property type="entry name" value="M23_peptidase"/>
    <property type="match status" value="1"/>
</dbReference>
<evidence type="ECO:0000313" key="5">
    <source>
        <dbReference type="Proteomes" id="UP000824214"/>
    </source>
</evidence>
<sequence>MNGKRFSGENARRSGFYLALAVCLVAVGIAAWSTYDAVNSTIAPESTSSQLVSQQASEVRQGQETDAHPEDGEGQQPNATPQGPSSAQEGSSHSAVNDDPEAPENTASAAQETAGQVEPEPTQQPAESSQQEQVPATAPLYEISTELIWPVEGGEALNAYSAGAPVYSETMKDWRIHTGLDIAAESEAPVLACANGQVKETYTDSMLGNVVLVEHGPYQFYYCGVGENFLVNPGDVVTMGQQLGVVTAVPFEAAEEPHLHLEVRRDGVALDPQAVLEGTV</sequence>
<comment type="caution">
    <text evidence="4">The sequence shown here is derived from an EMBL/GenBank/DDBJ whole genome shotgun (WGS) entry which is preliminary data.</text>
</comment>
<dbReference type="InterPro" id="IPR011055">
    <property type="entry name" value="Dup_hybrid_motif"/>
</dbReference>
<gene>
    <name evidence="4" type="ORF">H9942_02790</name>
</gene>
<feature type="compositionally biased region" description="Polar residues" evidence="1">
    <location>
        <begin position="105"/>
        <end position="114"/>
    </location>
</feature>
<protein>
    <submittedName>
        <fullName evidence="4">Peptidoglycan DD-metalloendopeptidase family protein</fullName>
    </submittedName>
</protein>
<feature type="region of interest" description="Disordered" evidence="1">
    <location>
        <begin position="45"/>
        <end position="135"/>
    </location>
</feature>
<feature type="compositionally biased region" description="Polar residues" evidence="1">
    <location>
        <begin position="121"/>
        <end position="134"/>
    </location>
</feature>
<feature type="compositionally biased region" description="Basic and acidic residues" evidence="1">
    <location>
        <begin position="61"/>
        <end position="71"/>
    </location>
</feature>
<dbReference type="Proteomes" id="UP000824214">
    <property type="component" value="Unassembled WGS sequence"/>
</dbReference>
<dbReference type="AlphaFoldDB" id="A0A9D2RY13"/>
<name>A0A9D2RY13_9FIRM</name>
<dbReference type="InterPro" id="IPR050570">
    <property type="entry name" value="Cell_wall_metabolism_enzyme"/>
</dbReference>
<reference evidence="4" key="2">
    <citation type="submission" date="2021-04" db="EMBL/GenBank/DDBJ databases">
        <authorList>
            <person name="Gilroy R."/>
        </authorList>
    </citation>
    <scope>NUCLEOTIDE SEQUENCE</scope>
    <source>
        <strain evidence="4">ChiBcolR8-3208</strain>
    </source>
</reference>
<feature type="compositionally biased region" description="Polar residues" evidence="1">
    <location>
        <begin position="45"/>
        <end position="60"/>
    </location>
</feature>
<accession>A0A9D2RY13</accession>
<feature type="transmembrane region" description="Helical" evidence="2">
    <location>
        <begin position="15"/>
        <end position="35"/>
    </location>
</feature>
<proteinExistence type="predicted"/>
<feature type="compositionally biased region" description="Polar residues" evidence="1">
    <location>
        <begin position="75"/>
        <end position="95"/>
    </location>
</feature>
<reference evidence="4" key="1">
    <citation type="journal article" date="2021" name="PeerJ">
        <title>Extensive microbial diversity within the chicken gut microbiome revealed by metagenomics and culture.</title>
        <authorList>
            <person name="Gilroy R."/>
            <person name="Ravi A."/>
            <person name="Getino M."/>
            <person name="Pursley I."/>
            <person name="Horton D.L."/>
            <person name="Alikhan N.F."/>
            <person name="Baker D."/>
            <person name="Gharbi K."/>
            <person name="Hall N."/>
            <person name="Watson M."/>
            <person name="Adriaenssens E.M."/>
            <person name="Foster-Nyarko E."/>
            <person name="Jarju S."/>
            <person name="Secka A."/>
            <person name="Antonio M."/>
            <person name="Oren A."/>
            <person name="Chaudhuri R.R."/>
            <person name="La Ragione R."/>
            <person name="Hildebrand F."/>
            <person name="Pallen M.J."/>
        </authorList>
    </citation>
    <scope>NUCLEOTIDE SEQUENCE</scope>
    <source>
        <strain evidence="4">ChiBcolR8-3208</strain>
    </source>
</reference>
<dbReference type="SUPFAM" id="SSF51261">
    <property type="entry name" value="Duplicated hybrid motif"/>
    <property type="match status" value="1"/>
</dbReference>
<keyword evidence="2" id="KW-0472">Membrane</keyword>
<evidence type="ECO:0000256" key="2">
    <source>
        <dbReference type="SAM" id="Phobius"/>
    </source>
</evidence>
<dbReference type="InterPro" id="IPR016047">
    <property type="entry name" value="M23ase_b-sheet_dom"/>
</dbReference>
<organism evidence="4 5">
    <name type="scientific">Candidatus Acutalibacter ornithocaccae</name>
    <dbReference type="NCBI Taxonomy" id="2838416"/>
    <lineage>
        <taxon>Bacteria</taxon>
        <taxon>Bacillati</taxon>
        <taxon>Bacillota</taxon>
        <taxon>Clostridia</taxon>
        <taxon>Eubacteriales</taxon>
        <taxon>Acutalibacteraceae</taxon>
        <taxon>Acutalibacter</taxon>
    </lineage>
</organism>
<dbReference type="EMBL" id="DWXZ01000049">
    <property type="protein sequence ID" value="HJB36978.1"/>
    <property type="molecule type" value="Genomic_DNA"/>
</dbReference>
<keyword evidence="2" id="KW-1133">Transmembrane helix</keyword>
<evidence type="ECO:0000256" key="1">
    <source>
        <dbReference type="SAM" id="MobiDB-lite"/>
    </source>
</evidence>
<evidence type="ECO:0000313" key="4">
    <source>
        <dbReference type="EMBL" id="HJB36978.1"/>
    </source>
</evidence>
<dbReference type="Pfam" id="PF01551">
    <property type="entry name" value="Peptidase_M23"/>
    <property type="match status" value="1"/>
</dbReference>
<keyword evidence="2" id="KW-0812">Transmembrane</keyword>
<dbReference type="PANTHER" id="PTHR21666">
    <property type="entry name" value="PEPTIDASE-RELATED"/>
    <property type="match status" value="1"/>
</dbReference>
<feature type="domain" description="M23ase beta-sheet core" evidence="3">
    <location>
        <begin position="176"/>
        <end position="272"/>
    </location>
</feature>